<dbReference type="AlphaFoldDB" id="A0A0H5Q1X6"/>
<dbReference type="InterPro" id="IPR036397">
    <property type="entry name" value="RNaseH_sf"/>
</dbReference>
<reference evidence="3" key="2">
    <citation type="submission" date="2015-07" db="EMBL/GenBank/DDBJ databases">
        <title>Plasmids, circular viruses and viroids from rat gut.</title>
        <authorList>
            <person name="Jorgensen T.J."/>
            <person name="Hansen M.A."/>
            <person name="Xu Z."/>
            <person name="Tabak M.A."/>
            <person name="Sorensen S.J."/>
            <person name="Hansen L.H."/>
        </authorList>
    </citation>
    <scope>NUCLEOTIDE SEQUENCE</scope>
    <source>
        <strain evidence="3">RGFK0802</strain>
    </source>
</reference>
<dbReference type="PANTHER" id="PTHR10948:SF23">
    <property type="entry name" value="TRANSPOSASE INSI FOR INSERTION SEQUENCE ELEMENT IS30A-RELATED"/>
    <property type="match status" value="1"/>
</dbReference>
<evidence type="ECO:0000313" key="3">
    <source>
        <dbReference type="EMBL" id="CRY95873.1"/>
    </source>
</evidence>
<dbReference type="EMBL" id="LN853410">
    <property type="protein sequence ID" value="CRY95873.1"/>
    <property type="molecule type" value="Genomic_DNA"/>
</dbReference>
<protein>
    <recommendedName>
        <fullName evidence="2">Transposase IS30-like HTH domain-containing protein</fullName>
    </recommendedName>
</protein>
<evidence type="ECO:0000256" key="1">
    <source>
        <dbReference type="ARBA" id="ARBA00023172"/>
    </source>
</evidence>
<dbReference type="InterPro" id="IPR025246">
    <property type="entry name" value="IS30-like_HTH"/>
</dbReference>
<keyword evidence="1" id="KW-0233">DNA recombination</keyword>
<organism evidence="3">
    <name type="scientific">uncultured prokaryote</name>
    <dbReference type="NCBI Taxonomy" id="198431"/>
    <lineage>
        <taxon>unclassified sequences</taxon>
        <taxon>environmental samples</taxon>
    </lineage>
</organism>
<dbReference type="InterPro" id="IPR051917">
    <property type="entry name" value="Transposase-Integrase"/>
</dbReference>
<dbReference type="GO" id="GO:0004803">
    <property type="term" value="F:transposase activity"/>
    <property type="evidence" value="ECO:0007669"/>
    <property type="project" value="TreeGrafter"/>
</dbReference>
<dbReference type="Pfam" id="PF13936">
    <property type="entry name" value="HTH_38"/>
    <property type="match status" value="1"/>
</dbReference>
<reference evidence="3" key="1">
    <citation type="submission" date="2015-06" db="EMBL/GenBank/DDBJ databases">
        <authorList>
            <person name="Joergensen T."/>
        </authorList>
    </citation>
    <scope>NUCLEOTIDE SEQUENCE</scope>
    <source>
        <strain evidence="3">RGFK0802</strain>
    </source>
</reference>
<proteinExistence type="predicted"/>
<dbReference type="InterPro" id="IPR053392">
    <property type="entry name" value="Transposase_IS30-like"/>
</dbReference>
<dbReference type="SUPFAM" id="SSF53098">
    <property type="entry name" value="Ribonuclease H-like"/>
    <property type="match status" value="1"/>
</dbReference>
<dbReference type="InterPro" id="IPR012337">
    <property type="entry name" value="RNaseH-like_sf"/>
</dbReference>
<dbReference type="PANTHER" id="PTHR10948">
    <property type="entry name" value="TRANSPOSASE"/>
    <property type="match status" value="1"/>
</dbReference>
<evidence type="ECO:0000259" key="2">
    <source>
        <dbReference type="Pfam" id="PF13936"/>
    </source>
</evidence>
<dbReference type="Gene3D" id="3.30.420.10">
    <property type="entry name" value="Ribonuclease H-like superfamily/Ribonuclease H"/>
    <property type="match status" value="1"/>
</dbReference>
<name>A0A0H5Q1X6_9ZZZZ</name>
<sequence>MTKKYTRLTLNQRLIIEEGLNHEQSIRSIAKNINCSPSSVLREIKANRLPIEDKKKLVSCFCKNECKEKKVCGEECINPVGIYCKLCTYRDCRSVCSAYIEHGRCNILEKSPYVCNRCIQKHYFCNRQNRYRYDARSAHALSCQKRRDARSGIDMDEKRAIRALSQIKEGLARGLSPYELSVLYEDKIGVHRSTIYRWVNCGYGGLSNLELERKVGFRPRKKKAPRKVTSHSSRRAYSEFEKLAEALRRLTTEMDTVIGRIEDVQAILTLYHRPSDLQLALLLHEKTCDEVKEKLLMLKKVATQKLFERFFLFVLTDNGREFEDEDGLAAIFDEGVSRACEVKLFYCDVRQSQQKGSCEKNHSELRQILEKGLFVFDDLDEQDLRVLMSHANSNPRECLFGKSPIEMFVAFFGQDGQDFLSALGIEQIDRDHLNLTPDILDIERAKRGIPPVKRDNKNK</sequence>
<dbReference type="GO" id="GO:0032196">
    <property type="term" value="P:transposition"/>
    <property type="evidence" value="ECO:0007669"/>
    <property type="project" value="TreeGrafter"/>
</dbReference>
<dbReference type="GO" id="GO:0006310">
    <property type="term" value="P:DNA recombination"/>
    <property type="evidence" value="ECO:0007669"/>
    <property type="project" value="UniProtKB-KW"/>
</dbReference>
<dbReference type="GO" id="GO:0003676">
    <property type="term" value="F:nucleic acid binding"/>
    <property type="evidence" value="ECO:0007669"/>
    <property type="project" value="InterPro"/>
</dbReference>
<accession>A0A0H5Q1X6</accession>
<dbReference type="NCBIfam" id="NF033563">
    <property type="entry name" value="transpos_IS30"/>
    <property type="match status" value="1"/>
</dbReference>
<feature type="domain" description="Transposase IS30-like HTH" evidence="2">
    <location>
        <begin position="4"/>
        <end position="47"/>
    </location>
</feature>